<dbReference type="InterPro" id="IPR003313">
    <property type="entry name" value="AraC-bd"/>
</dbReference>
<proteinExistence type="predicted"/>
<dbReference type="AlphaFoldDB" id="A0A8I1J1S8"/>
<keyword evidence="1" id="KW-0805">Transcription regulation</keyword>
<sequence length="279" mass="31896">MGQNMIQYVDTYTSSEHKNISDLILYNCGTELCLSKQDFGPIARDFNLVHFVLKGRGRLVIDNKNYDIGEGQAFLIPANRVAYYQADEAEPWEYSWVGFMGIKSDIYLQNISLPHQNPYIIDIEDITFFHSTIIEMLRIGDNTLSSSLAIQGYLFHILAKLVHNLGETMSIKEQLPYSVQAINFIEKNYISGIQISEVAEYLGLHPNYLTSVFKLETGETPKQYLIVLRIKKACELLQHTDYSIQVISNSVGYTDQLTFSRAFKNVMSISPSAYRKKFL</sequence>
<feature type="domain" description="HTH araC/xylS-type" evidence="4">
    <location>
        <begin position="179"/>
        <end position="277"/>
    </location>
</feature>
<dbReference type="InterPro" id="IPR037923">
    <property type="entry name" value="HTH-like"/>
</dbReference>
<reference evidence="5" key="1">
    <citation type="submission" date="2020-12" db="EMBL/GenBank/DDBJ databases">
        <title>Paenibacillus polymyxa LMG 27872: a double-edged sword.</title>
        <authorList>
            <person name="Langendries S."/>
            <person name="Garcia Mendez S."/>
            <person name="Beirinckx S."/>
            <person name="Viaene T."/>
            <person name="Baeyen S."/>
            <person name="Goeminne G."/>
            <person name="Willems A."/>
            <person name="Debode J."/>
            <person name="Goormachtig S."/>
        </authorList>
    </citation>
    <scope>NUCLEOTIDE SEQUENCE</scope>
    <source>
        <strain evidence="5">LMG 27872</strain>
    </source>
</reference>
<dbReference type="SMART" id="SM00342">
    <property type="entry name" value="HTH_ARAC"/>
    <property type="match status" value="1"/>
</dbReference>
<dbReference type="GO" id="GO:0043565">
    <property type="term" value="F:sequence-specific DNA binding"/>
    <property type="evidence" value="ECO:0007669"/>
    <property type="project" value="InterPro"/>
</dbReference>
<name>A0A8I1J1S8_PAEPO</name>
<dbReference type="Pfam" id="PF02311">
    <property type="entry name" value="AraC_binding"/>
    <property type="match status" value="1"/>
</dbReference>
<dbReference type="InterPro" id="IPR009057">
    <property type="entry name" value="Homeodomain-like_sf"/>
</dbReference>
<dbReference type="PANTHER" id="PTHR43280:SF30">
    <property type="entry name" value="MMSAB OPERON REGULATORY PROTEIN"/>
    <property type="match status" value="1"/>
</dbReference>
<dbReference type="SUPFAM" id="SSF46689">
    <property type="entry name" value="Homeodomain-like"/>
    <property type="match status" value="2"/>
</dbReference>
<evidence type="ECO:0000259" key="4">
    <source>
        <dbReference type="PROSITE" id="PS01124"/>
    </source>
</evidence>
<dbReference type="PANTHER" id="PTHR43280">
    <property type="entry name" value="ARAC-FAMILY TRANSCRIPTIONAL REGULATOR"/>
    <property type="match status" value="1"/>
</dbReference>
<dbReference type="InterPro" id="IPR014710">
    <property type="entry name" value="RmlC-like_jellyroll"/>
</dbReference>
<dbReference type="InterPro" id="IPR018060">
    <property type="entry name" value="HTH_AraC"/>
</dbReference>
<dbReference type="RefSeq" id="WP_029515168.1">
    <property type="nucleotide sequence ID" value="NZ_ALJV01000038.1"/>
</dbReference>
<dbReference type="Proteomes" id="UP000650605">
    <property type="component" value="Unassembled WGS sequence"/>
</dbReference>
<gene>
    <name evidence="5" type="ORF">JDW19_13205</name>
</gene>
<dbReference type="Gene3D" id="1.10.10.60">
    <property type="entry name" value="Homeodomain-like"/>
    <property type="match status" value="2"/>
</dbReference>
<evidence type="ECO:0000256" key="1">
    <source>
        <dbReference type="ARBA" id="ARBA00023015"/>
    </source>
</evidence>
<accession>A0A8I1J1S8</accession>
<dbReference type="EMBL" id="JAEHFQ010000006">
    <property type="protein sequence ID" value="MBM0634069.1"/>
    <property type="molecule type" value="Genomic_DNA"/>
</dbReference>
<dbReference type="Gene3D" id="2.60.120.10">
    <property type="entry name" value="Jelly Rolls"/>
    <property type="match status" value="1"/>
</dbReference>
<evidence type="ECO:0000313" key="5">
    <source>
        <dbReference type="EMBL" id="MBM0634069.1"/>
    </source>
</evidence>
<dbReference type="Pfam" id="PF12833">
    <property type="entry name" value="HTH_18"/>
    <property type="match status" value="1"/>
</dbReference>
<dbReference type="InterPro" id="IPR018062">
    <property type="entry name" value="HTH_AraC-typ_CS"/>
</dbReference>
<dbReference type="GO" id="GO:0003700">
    <property type="term" value="F:DNA-binding transcription factor activity"/>
    <property type="evidence" value="ECO:0007669"/>
    <property type="project" value="InterPro"/>
</dbReference>
<keyword evidence="3" id="KW-0804">Transcription</keyword>
<evidence type="ECO:0000313" key="6">
    <source>
        <dbReference type="Proteomes" id="UP000650605"/>
    </source>
</evidence>
<dbReference type="SUPFAM" id="SSF51215">
    <property type="entry name" value="Regulatory protein AraC"/>
    <property type="match status" value="1"/>
</dbReference>
<protein>
    <submittedName>
        <fullName evidence="5">AraC family transcriptional regulator</fullName>
    </submittedName>
</protein>
<dbReference type="PROSITE" id="PS01124">
    <property type="entry name" value="HTH_ARAC_FAMILY_2"/>
    <property type="match status" value="1"/>
</dbReference>
<keyword evidence="2" id="KW-0238">DNA-binding</keyword>
<dbReference type="CDD" id="cd06986">
    <property type="entry name" value="cupin_MmsR-like_N"/>
    <property type="match status" value="1"/>
</dbReference>
<organism evidence="5 6">
    <name type="scientific">Paenibacillus polymyxa</name>
    <name type="common">Bacillus polymyxa</name>
    <dbReference type="NCBI Taxonomy" id="1406"/>
    <lineage>
        <taxon>Bacteria</taxon>
        <taxon>Bacillati</taxon>
        <taxon>Bacillota</taxon>
        <taxon>Bacilli</taxon>
        <taxon>Bacillales</taxon>
        <taxon>Paenibacillaceae</taxon>
        <taxon>Paenibacillus</taxon>
    </lineage>
</organism>
<dbReference type="PROSITE" id="PS00041">
    <property type="entry name" value="HTH_ARAC_FAMILY_1"/>
    <property type="match status" value="1"/>
</dbReference>
<evidence type="ECO:0000256" key="3">
    <source>
        <dbReference type="ARBA" id="ARBA00023163"/>
    </source>
</evidence>
<evidence type="ECO:0000256" key="2">
    <source>
        <dbReference type="ARBA" id="ARBA00023125"/>
    </source>
</evidence>
<comment type="caution">
    <text evidence="5">The sequence shown here is derived from an EMBL/GenBank/DDBJ whole genome shotgun (WGS) entry which is preliminary data.</text>
</comment>